<reference evidence="5" key="1">
    <citation type="submission" date="2022-03" db="EMBL/GenBank/DDBJ databases">
        <authorList>
            <person name="Legras J.-L."/>
            <person name="Devillers H."/>
            <person name="Grondin C."/>
        </authorList>
    </citation>
    <scope>NUCLEOTIDE SEQUENCE</scope>
    <source>
        <strain evidence="5">CLIB 1423</strain>
    </source>
</reference>
<evidence type="ECO:0000256" key="3">
    <source>
        <dbReference type="SAM" id="MobiDB-lite"/>
    </source>
</evidence>
<evidence type="ECO:0000256" key="2">
    <source>
        <dbReference type="SAM" id="Coils"/>
    </source>
</evidence>
<dbReference type="AlphaFoldDB" id="A0A9P0QW36"/>
<dbReference type="InterPro" id="IPR013087">
    <property type="entry name" value="Znf_C2H2_type"/>
</dbReference>
<dbReference type="Gene3D" id="3.30.160.60">
    <property type="entry name" value="Classic Zinc Finger"/>
    <property type="match status" value="1"/>
</dbReference>
<evidence type="ECO:0000313" key="5">
    <source>
        <dbReference type="EMBL" id="CAH2356081.1"/>
    </source>
</evidence>
<feature type="coiled-coil region" evidence="2">
    <location>
        <begin position="162"/>
        <end position="189"/>
    </location>
</feature>
<evidence type="ECO:0000259" key="4">
    <source>
        <dbReference type="PROSITE" id="PS50157"/>
    </source>
</evidence>
<dbReference type="Proteomes" id="UP000837801">
    <property type="component" value="Unassembled WGS sequence"/>
</dbReference>
<feature type="region of interest" description="Disordered" evidence="3">
    <location>
        <begin position="235"/>
        <end position="288"/>
    </location>
</feature>
<gene>
    <name evidence="5" type="ORF">CLIB1423_51S00122</name>
</gene>
<organism evidence="5 6">
    <name type="scientific">[Candida] railenensis</name>
    <dbReference type="NCBI Taxonomy" id="45579"/>
    <lineage>
        <taxon>Eukaryota</taxon>
        <taxon>Fungi</taxon>
        <taxon>Dikarya</taxon>
        <taxon>Ascomycota</taxon>
        <taxon>Saccharomycotina</taxon>
        <taxon>Pichiomycetes</taxon>
        <taxon>Debaryomycetaceae</taxon>
        <taxon>Kurtzmaniella</taxon>
    </lineage>
</organism>
<evidence type="ECO:0000313" key="6">
    <source>
        <dbReference type="Proteomes" id="UP000837801"/>
    </source>
</evidence>
<dbReference type="EMBL" id="CAKXYY010000051">
    <property type="protein sequence ID" value="CAH2356081.1"/>
    <property type="molecule type" value="Genomic_DNA"/>
</dbReference>
<protein>
    <recommendedName>
        <fullName evidence="4">C2H2-type domain-containing protein</fullName>
    </recommendedName>
</protein>
<keyword evidence="1" id="KW-0863">Zinc-finger</keyword>
<accession>A0A9P0QW36</accession>
<keyword evidence="6" id="KW-1185">Reference proteome</keyword>
<dbReference type="PROSITE" id="PS00028">
    <property type="entry name" value="ZINC_FINGER_C2H2_1"/>
    <property type="match status" value="1"/>
</dbReference>
<keyword evidence="1" id="KW-0479">Metal-binding</keyword>
<comment type="caution">
    <text evidence="5">The sequence shown here is derived from an EMBL/GenBank/DDBJ whole genome shotgun (WGS) entry which is preliminary data.</text>
</comment>
<dbReference type="OrthoDB" id="6910977at2759"/>
<evidence type="ECO:0000256" key="1">
    <source>
        <dbReference type="PROSITE-ProRule" id="PRU00042"/>
    </source>
</evidence>
<dbReference type="GO" id="GO:0008270">
    <property type="term" value="F:zinc ion binding"/>
    <property type="evidence" value="ECO:0007669"/>
    <property type="project" value="UniProtKB-KW"/>
</dbReference>
<sequence length="439" mass="51325">MFQQEQVKQQLHQQQGVLLQPQGYPQGIMIVPQMQYYPEPVVFQVDQQIQQQVYNHQPSPQTLVVQPSGLMMVPNQQPLEQFMFQHQQQLILHQQQRQHHEMIFHQQQRQHHEMIFHSQQQQQKQLQNQHQHEMYSQKQQKLMVSQQLRHPQLENLVEERKKNNTQSAVEKKQQELQKSQVKLSKIKKKITSTAISSLPYPVDLDIPSGDELSYDETIVRPPYQYQSFSRATRSYSETVASTVQTPQRKRSSYASILHSPQSESPPGSSSSPHYQLHTHTSATTPPNPRLQFLEPVTNLEYINTENLQDLKIEDYSLFNPFHLHSKQILRRNLRCPVLSCPWSQRICGREELRKHHFKTHLSRGRIDKSIHPVAAELIAQLLYKCLVTGCGRIYSRGDSLKKHIKLVHEKPTSRFNKSARLKLLKVEDQGMRDAAHSLS</sequence>
<proteinExistence type="predicted"/>
<feature type="compositionally biased region" description="Polar residues" evidence="3">
    <location>
        <begin position="235"/>
        <end position="246"/>
    </location>
</feature>
<dbReference type="SMART" id="SM00355">
    <property type="entry name" value="ZnF_C2H2"/>
    <property type="match status" value="2"/>
</dbReference>
<keyword evidence="1" id="KW-0862">Zinc</keyword>
<name>A0A9P0QW36_9ASCO</name>
<feature type="domain" description="C2H2-type" evidence="4">
    <location>
        <begin position="383"/>
        <end position="413"/>
    </location>
</feature>
<keyword evidence="2" id="KW-0175">Coiled coil</keyword>
<dbReference type="PROSITE" id="PS50157">
    <property type="entry name" value="ZINC_FINGER_C2H2_2"/>
    <property type="match status" value="1"/>
</dbReference>
<feature type="compositionally biased region" description="Low complexity" evidence="3">
    <location>
        <begin position="259"/>
        <end position="272"/>
    </location>
</feature>